<dbReference type="Proteomes" id="UP000249723">
    <property type="component" value="Unassembled WGS sequence"/>
</dbReference>
<dbReference type="InterPro" id="IPR012349">
    <property type="entry name" value="Split_barrel_FMN-bd"/>
</dbReference>
<feature type="region of interest" description="Disordered" evidence="2">
    <location>
        <begin position="192"/>
        <end position="218"/>
    </location>
</feature>
<reference evidence="5" key="1">
    <citation type="submission" date="2016-10" db="EMBL/GenBank/DDBJ databases">
        <authorList>
            <person name="Jeantristanb JTB J.-T."/>
            <person name="Ricardo R."/>
        </authorList>
    </citation>
    <scope>NUCLEOTIDE SEQUENCE [LARGE SCALE GENOMIC DNA]</scope>
</reference>
<dbReference type="EMBL" id="FMWP01000010">
    <property type="protein sequence ID" value="SCZ87627.1"/>
    <property type="molecule type" value="Genomic_DNA"/>
</dbReference>
<proteinExistence type="predicted"/>
<evidence type="ECO:0000259" key="3">
    <source>
        <dbReference type="SMART" id="SM00903"/>
    </source>
</evidence>
<organism evidence="4 5">
    <name type="scientific">Microbotryum saponariae</name>
    <dbReference type="NCBI Taxonomy" id="289078"/>
    <lineage>
        <taxon>Eukaryota</taxon>
        <taxon>Fungi</taxon>
        <taxon>Dikarya</taxon>
        <taxon>Basidiomycota</taxon>
        <taxon>Pucciniomycotina</taxon>
        <taxon>Microbotryomycetes</taxon>
        <taxon>Microbotryales</taxon>
        <taxon>Microbotryaceae</taxon>
        <taxon>Microbotryum</taxon>
    </lineage>
</organism>
<dbReference type="PANTHER" id="PTHR30466:SF1">
    <property type="entry name" value="FMN REDUCTASE (NADH) RUTF"/>
    <property type="match status" value="1"/>
</dbReference>
<feature type="domain" description="Flavin reductase like" evidence="3">
    <location>
        <begin position="38"/>
        <end position="242"/>
    </location>
</feature>
<keyword evidence="1" id="KW-0560">Oxidoreductase</keyword>
<name>A0A2X0K6E3_9BASI</name>
<dbReference type="InterPro" id="IPR050268">
    <property type="entry name" value="NADH-dep_flavin_reductase"/>
</dbReference>
<evidence type="ECO:0000313" key="5">
    <source>
        <dbReference type="Proteomes" id="UP000249723"/>
    </source>
</evidence>
<dbReference type="PANTHER" id="PTHR30466">
    <property type="entry name" value="FLAVIN REDUCTASE"/>
    <property type="match status" value="1"/>
</dbReference>
<accession>A0A2X0K6E3</accession>
<evidence type="ECO:0000256" key="2">
    <source>
        <dbReference type="SAM" id="MobiDB-lite"/>
    </source>
</evidence>
<evidence type="ECO:0000313" key="4">
    <source>
        <dbReference type="EMBL" id="SCZ87627.1"/>
    </source>
</evidence>
<dbReference type="STRING" id="289078.A0A2X0K6E3"/>
<dbReference type="GO" id="GO:0042602">
    <property type="term" value="F:riboflavin reductase (NADPH) activity"/>
    <property type="evidence" value="ECO:0007669"/>
    <property type="project" value="TreeGrafter"/>
</dbReference>
<evidence type="ECO:0000256" key="1">
    <source>
        <dbReference type="ARBA" id="ARBA00023002"/>
    </source>
</evidence>
<keyword evidence="5" id="KW-1185">Reference proteome</keyword>
<protein>
    <submittedName>
        <fullName evidence="4">BZ3500_MvSof-1268-A1-R1_Chr2-2g05093 protein</fullName>
    </submittedName>
</protein>
<dbReference type="Pfam" id="PF01613">
    <property type="entry name" value="Flavin_Reduct"/>
    <property type="match status" value="1"/>
</dbReference>
<dbReference type="GO" id="GO:0010181">
    <property type="term" value="F:FMN binding"/>
    <property type="evidence" value="ECO:0007669"/>
    <property type="project" value="InterPro"/>
</dbReference>
<dbReference type="OrthoDB" id="2015405at2759"/>
<sequence>MRPTVTACRFCSAITRSYSTSNTPAPPPDASTSLRHAMRTVAQPVAVVTIPLDPTRPSVDTYGATLSSLSSISLSPPIVSFSLRLPSRLATYLMDSNGGSSSRSKVGTVRPSKTMRIHLLSHQQEDLARIFAGQPLLVDKTLSEGKQGTRREGGVTTSAEFEPRWFESLRGASLGTLECRLIKSLSLRTLEEDAEGGEVEGEGRRGPESAEEEDSAPRSQLFLAKVVHVELPHEGAGGGFHKSLVYKGQGYHHV</sequence>
<dbReference type="SMART" id="SM00903">
    <property type="entry name" value="Flavin_Reduct"/>
    <property type="match status" value="1"/>
</dbReference>
<gene>
    <name evidence="4" type="ORF">BZ3500_MVSOF-1268-A1-R1_CHR2-2G05093</name>
</gene>
<dbReference type="Gene3D" id="2.30.110.10">
    <property type="entry name" value="Electron Transport, Fmn-binding Protein, Chain A"/>
    <property type="match status" value="1"/>
</dbReference>
<dbReference type="InterPro" id="IPR002563">
    <property type="entry name" value="Flavin_Rdtase-like_dom"/>
</dbReference>
<dbReference type="SUPFAM" id="SSF50475">
    <property type="entry name" value="FMN-binding split barrel"/>
    <property type="match status" value="1"/>
</dbReference>
<dbReference type="AlphaFoldDB" id="A0A2X0K6E3"/>